<comment type="caution">
    <text evidence="1">The sequence shown here is derived from an EMBL/GenBank/DDBJ whole genome shotgun (WGS) entry which is preliminary data.</text>
</comment>
<evidence type="ECO:0000313" key="2">
    <source>
        <dbReference type="Proteomes" id="UP000240572"/>
    </source>
</evidence>
<keyword evidence="2" id="KW-1185">Reference proteome</keyword>
<proteinExistence type="predicted"/>
<accession>A0A2P8D8B8</accession>
<gene>
    <name evidence="1" type="ORF">B0I18_102445</name>
</gene>
<name>A0A2P8D8B8_9BACT</name>
<organism evidence="1 2">
    <name type="scientific">Taibaiella chishuiensis</name>
    <dbReference type="NCBI Taxonomy" id="1434707"/>
    <lineage>
        <taxon>Bacteria</taxon>
        <taxon>Pseudomonadati</taxon>
        <taxon>Bacteroidota</taxon>
        <taxon>Chitinophagia</taxon>
        <taxon>Chitinophagales</taxon>
        <taxon>Chitinophagaceae</taxon>
        <taxon>Taibaiella</taxon>
    </lineage>
</organism>
<dbReference type="Proteomes" id="UP000240572">
    <property type="component" value="Unassembled WGS sequence"/>
</dbReference>
<reference evidence="1 2" key="1">
    <citation type="submission" date="2018-03" db="EMBL/GenBank/DDBJ databases">
        <title>Genomic Encyclopedia of Type Strains, Phase III (KMG-III): the genomes of soil and plant-associated and newly described type strains.</title>
        <authorList>
            <person name="Whitman W."/>
        </authorList>
    </citation>
    <scope>NUCLEOTIDE SEQUENCE [LARGE SCALE GENOMIC DNA]</scope>
    <source>
        <strain evidence="1 2">CGMCC 1.12700</strain>
    </source>
</reference>
<sequence>MRLFFKKDGYEKARAAGPGLLFIEVFISFNKRNSNPWPVVHPHTLDS</sequence>
<dbReference type="EMBL" id="PYGD01000002">
    <property type="protein sequence ID" value="PSK93475.1"/>
    <property type="molecule type" value="Genomic_DNA"/>
</dbReference>
<dbReference type="AlphaFoldDB" id="A0A2P8D8B8"/>
<protein>
    <submittedName>
        <fullName evidence="1">Uncharacterized protein</fullName>
    </submittedName>
</protein>
<evidence type="ECO:0000313" key="1">
    <source>
        <dbReference type="EMBL" id="PSK93475.1"/>
    </source>
</evidence>